<dbReference type="AlphaFoldDB" id="A0A401YTZ7"/>
<dbReference type="EMBL" id="BIFH01000026">
    <property type="protein sequence ID" value="GCD98039.1"/>
    <property type="molecule type" value="Genomic_DNA"/>
</dbReference>
<evidence type="ECO:0000313" key="2">
    <source>
        <dbReference type="EMBL" id="GCD98039.1"/>
    </source>
</evidence>
<evidence type="ECO:0000259" key="1">
    <source>
        <dbReference type="Pfam" id="PF01872"/>
    </source>
</evidence>
<feature type="domain" description="Bacterial bifunctional deaminase-reductase C-terminal" evidence="1">
    <location>
        <begin position="2"/>
        <end position="164"/>
    </location>
</feature>
<sequence>MRKLTYFIATTIDGFIADKDGGYDFFPVGEDVVAHLVAEYPETLPTHLAPHVGVAPDAEFRHFDTVVMGRGTYEPGIRQGFPDPYAHLRTYVVTETITETLDPAVTLIAGDPVAKVRELKAEPTGKGIWLAGGGRLAGSLIDEIDELVIKTYPVLIGSGIPMMSGVFGAHAFTRTGGTVLAGGTSVATYGRT</sequence>
<dbReference type="Proteomes" id="UP000286931">
    <property type="component" value="Unassembled WGS sequence"/>
</dbReference>
<protein>
    <submittedName>
        <fullName evidence="2">Deaminase</fullName>
    </submittedName>
</protein>
<keyword evidence="3" id="KW-1185">Reference proteome</keyword>
<dbReference type="GO" id="GO:0008703">
    <property type="term" value="F:5-amino-6-(5-phosphoribosylamino)uracil reductase activity"/>
    <property type="evidence" value="ECO:0007669"/>
    <property type="project" value="InterPro"/>
</dbReference>
<dbReference type="PANTHER" id="PTHR38011:SF11">
    <property type="entry name" value="2,5-DIAMINO-6-RIBOSYLAMINO-4(3H)-PYRIMIDINONE 5'-PHOSPHATE REDUCTASE"/>
    <property type="match status" value="1"/>
</dbReference>
<dbReference type="Pfam" id="PF01872">
    <property type="entry name" value="RibD_C"/>
    <property type="match status" value="1"/>
</dbReference>
<name>A0A401YTZ7_9ACTN</name>
<dbReference type="RefSeq" id="WP_126639973.1">
    <property type="nucleotide sequence ID" value="NZ_BIFH01000026.1"/>
</dbReference>
<reference evidence="2 3" key="1">
    <citation type="submission" date="2018-12" db="EMBL/GenBank/DDBJ databases">
        <title>Draft genome sequence of Embleya hyalina NBRC 13850T.</title>
        <authorList>
            <person name="Komaki H."/>
            <person name="Hosoyama A."/>
            <person name="Kimura A."/>
            <person name="Ichikawa N."/>
            <person name="Tamura T."/>
        </authorList>
    </citation>
    <scope>NUCLEOTIDE SEQUENCE [LARGE SCALE GENOMIC DNA]</scope>
    <source>
        <strain evidence="2 3">NBRC 13850</strain>
    </source>
</reference>
<dbReference type="PANTHER" id="PTHR38011">
    <property type="entry name" value="DIHYDROFOLATE REDUCTASE FAMILY PROTEIN (AFU_ORTHOLOGUE AFUA_8G06820)"/>
    <property type="match status" value="1"/>
</dbReference>
<dbReference type="OrthoDB" id="195113at2"/>
<dbReference type="InterPro" id="IPR050765">
    <property type="entry name" value="Riboflavin_Biosynth_HTPR"/>
</dbReference>
<comment type="caution">
    <text evidence="2">The sequence shown here is derived from an EMBL/GenBank/DDBJ whole genome shotgun (WGS) entry which is preliminary data.</text>
</comment>
<dbReference type="InterPro" id="IPR024072">
    <property type="entry name" value="DHFR-like_dom_sf"/>
</dbReference>
<evidence type="ECO:0000313" key="3">
    <source>
        <dbReference type="Proteomes" id="UP000286931"/>
    </source>
</evidence>
<gene>
    <name evidence="2" type="ORF">EHYA_05739</name>
</gene>
<dbReference type="GO" id="GO:0009231">
    <property type="term" value="P:riboflavin biosynthetic process"/>
    <property type="evidence" value="ECO:0007669"/>
    <property type="project" value="InterPro"/>
</dbReference>
<accession>A0A401YTZ7</accession>
<organism evidence="2 3">
    <name type="scientific">Embleya hyalina</name>
    <dbReference type="NCBI Taxonomy" id="516124"/>
    <lineage>
        <taxon>Bacteria</taxon>
        <taxon>Bacillati</taxon>
        <taxon>Actinomycetota</taxon>
        <taxon>Actinomycetes</taxon>
        <taxon>Kitasatosporales</taxon>
        <taxon>Streptomycetaceae</taxon>
        <taxon>Embleya</taxon>
    </lineage>
</organism>
<dbReference type="Gene3D" id="3.40.430.10">
    <property type="entry name" value="Dihydrofolate Reductase, subunit A"/>
    <property type="match status" value="1"/>
</dbReference>
<dbReference type="SUPFAM" id="SSF53597">
    <property type="entry name" value="Dihydrofolate reductase-like"/>
    <property type="match status" value="1"/>
</dbReference>
<proteinExistence type="predicted"/>
<dbReference type="InterPro" id="IPR002734">
    <property type="entry name" value="RibDG_C"/>
</dbReference>